<feature type="domain" description="25S rRNA (uridine-N(3))-methyltransferase BMT5-like" evidence="7">
    <location>
        <begin position="21"/>
        <end position="187"/>
    </location>
</feature>
<reference evidence="8 9" key="1">
    <citation type="journal article" date="2018" name="PLoS Genet.">
        <title>Population sequencing reveals clonal diversity and ancestral inbreeding in the grapevine cultivar Chardonnay.</title>
        <authorList>
            <person name="Roach M.J."/>
            <person name="Johnson D.L."/>
            <person name="Bohlmann J."/>
            <person name="van Vuuren H.J."/>
            <person name="Jones S.J."/>
            <person name="Pretorius I.S."/>
            <person name="Schmidt S.A."/>
            <person name="Borneman A.R."/>
        </authorList>
    </citation>
    <scope>NUCLEOTIDE SEQUENCE [LARGE SCALE GENOMIC DNA]</scope>
    <source>
        <strain evidence="9">cv. Chardonnay</strain>
        <tissue evidence="8">Leaf</tissue>
    </source>
</reference>
<dbReference type="GO" id="GO:0070042">
    <property type="term" value="F:rRNA (uridine-N3-)-methyltransferase activity"/>
    <property type="evidence" value="ECO:0007669"/>
    <property type="project" value="InterPro"/>
</dbReference>
<evidence type="ECO:0000313" key="8">
    <source>
        <dbReference type="EMBL" id="RVW46203.1"/>
    </source>
</evidence>
<keyword evidence="4" id="KW-0812">Transmembrane</keyword>
<dbReference type="Proteomes" id="UP000288805">
    <property type="component" value="Unassembled WGS sequence"/>
</dbReference>
<evidence type="ECO:0000313" key="9">
    <source>
        <dbReference type="Proteomes" id="UP000288805"/>
    </source>
</evidence>
<feature type="domain" description="Exostosin GT47" evidence="6">
    <location>
        <begin position="378"/>
        <end position="656"/>
    </location>
</feature>
<gene>
    <name evidence="8" type="primary">VvCHDh000538_0</name>
    <name evidence="8" type="ORF">CK203_086676</name>
</gene>
<sequence>MKTMNKKERSTQHYSSSQKILFVGEGDFSFSACLARQFGSAVNMVATSLDPEEMVYTKHWSCETHLEELKRLGCLVLHEVDVKEMSRHPTLIHMEFDFIVFNFPHAGHFPWLCERNVQLIKMHRKLLKAFFESASEMLSSGGEVHVTHRDDFPYNRWKVEKLAKGAGLYLKEKVEFQKDYPGYHNKRGGGIKSNKTFPLKDSYTFKFSVITWESKDDDDEDNVSSGRLSDEIEGILPVMNRLHFKERDEAISYEELICASLFGSFFSSCLCTSSNEGLEGVSSMAMDDYWAFFQDAMRQKEFMNPGNGLNEKSVRERLRPRDAELERVEAGLARARALRREGTTNWSSISAPVGADYVPQGDIYRNATAFHRSYLLMEKLFKIFIYKEGEPPLFHNGPCKSIYSIEGVFFSLMEGDTHFRTQDPDEAHVYFLPFSVVMIIHHLFDPIVRDKYVMKHVVSDYVKVISQKYRYWNRSLGADHFMLSCHDWGPRATWYVPQLYYNSIRLLCNANTSERFNPRKDASIPEINLIAGETIGLTGGLPPSKRTILAFFAGGLHGRIRPALLQHWKEKDEQVQVYETLPEGLSYPDLMKKSKYCICPSGHEVASPRIVEAIYAECVPVLISQHYVLPFSDVLDWGSFSIQVSVNEIPNLKKILLGIPQDRYIRMQERVKQVQQHFMVNNPPKRFDYSPCLEFFVVFIFFSWNPEEINPLSTALSPSASSSFNASLPDVHIAGGPYFQPPLEKKQETWKDKRYSKLERLEAGLARARSSIREAARNGSLKSTHEDPDYVPQGPIYRNANAFHRSYLEMEKLLKIYVYEEGEPPMFHNGPCKSIYSTEGRFIHEMEKGSVYRTTDPDQALLYFLPFSVVMMVQYLYVPDSHEIHAIEKTVIDYINLISHNHPFWNRSLGADHFMLSCHDWGPRASTSVPYLYNNSIRVLCNANTSEGFNPSKDVSFPEIHLRTGEMSGPLGGLSPSRRPILGFFAGRLHGHIRYLLLEQWKDKDKDLQVYDQLPNGLSYDSMLKKSRFCLCPSGYEVASPRVVEAIYAECVPVLISDNYVPPFNDVLNWKSFAVQVQVRDIANIKRILMGISQTQYLRMYRRVKQVQRHFMVNAAPQRFDVFHMTIHSIWLRRLNIRIQD</sequence>
<dbReference type="InterPro" id="IPR019446">
    <property type="entry name" value="BMT5-like"/>
</dbReference>
<dbReference type="OrthoDB" id="273345at2759"/>
<dbReference type="FunFam" id="3.40.50.150:FF:000440">
    <property type="entry name" value="Os09g0479300 protein"/>
    <property type="match status" value="1"/>
</dbReference>
<dbReference type="PANTHER" id="PTHR11062">
    <property type="entry name" value="EXOSTOSIN HEPARAN SULFATE GLYCOSYLTRANSFERASE -RELATED"/>
    <property type="match status" value="1"/>
</dbReference>
<dbReference type="InterPro" id="IPR004263">
    <property type="entry name" value="Exostosin"/>
</dbReference>
<dbReference type="InterPro" id="IPR040911">
    <property type="entry name" value="Exostosin_GT47"/>
</dbReference>
<feature type="domain" description="Exostosin GT47" evidence="6">
    <location>
        <begin position="811"/>
        <end position="1090"/>
    </location>
</feature>
<keyword evidence="3" id="KW-0328">Glycosyltransferase</keyword>
<proteinExistence type="inferred from homology"/>
<dbReference type="AlphaFoldDB" id="A0A438EEV5"/>
<comment type="subcellular location">
    <subcellularLocation>
        <location evidence="1">Golgi apparatus membrane</location>
        <topology evidence="1">Single-pass type II membrane protein</topology>
    </subcellularLocation>
</comment>
<comment type="similarity">
    <text evidence="2">Belongs to the glycosyltransferase 47 family.</text>
</comment>
<dbReference type="PANTHER" id="PTHR11062:SF300">
    <property type="entry name" value="EXOSTOSIN GT47 DOMAIN-CONTAINING PROTEIN"/>
    <property type="match status" value="1"/>
</dbReference>
<evidence type="ECO:0000256" key="4">
    <source>
        <dbReference type="ARBA" id="ARBA00022968"/>
    </source>
</evidence>
<evidence type="ECO:0000259" key="7">
    <source>
        <dbReference type="Pfam" id="PF10354"/>
    </source>
</evidence>
<evidence type="ECO:0000256" key="5">
    <source>
        <dbReference type="ARBA" id="ARBA00023034"/>
    </source>
</evidence>
<evidence type="ECO:0000256" key="1">
    <source>
        <dbReference type="ARBA" id="ARBA00004323"/>
    </source>
</evidence>
<evidence type="ECO:0000259" key="6">
    <source>
        <dbReference type="Pfam" id="PF03016"/>
    </source>
</evidence>
<organism evidence="8 9">
    <name type="scientific">Vitis vinifera</name>
    <name type="common">Grape</name>
    <dbReference type="NCBI Taxonomy" id="29760"/>
    <lineage>
        <taxon>Eukaryota</taxon>
        <taxon>Viridiplantae</taxon>
        <taxon>Streptophyta</taxon>
        <taxon>Embryophyta</taxon>
        <taxon>Tracheophyta</taxon>
        <taxon>Spermatophyta</taxon>
        <taxon>Magnoliopsida</taxon>
        <taxon>eudicotyledons</taxon>
        <taxon>Gunneridae</taxon>
        <taxon>Pentapetalae</taxon>
        <taxon>rosids</taxon>
        <taxon>Vitales</taxon>
        <taxon>Vitaceae</taxon>
        <taxon>Viteae</taxon>
        <taxon>Vitis</taxon>
    </lineage>
</organism>
<keyword evidence="8" id="KW-0808">Transferase</keyword>
<protein>
    <submittedName>
        <fullName evidence="8">Putative glycosyltransferase</fullName>
    </submittedName>
</protein>
<dbReference type="GO" id="GO:0000139">
    <property type="term" value="C:Golgi membrane"/>
    <property type="evidence" value="ECO:0007669"/>
    <property type="project" value="UniProtKB-SubCell"/>
</dbReference>
<dbReference type="GO" id="GO:0070475">
    <property type="term" value="P:rRNA base methylation"/>
    <property type="evidence" value="ECO:0007669"/>
    <property type="project" value="InterPro"/>
</dbReference>
<keyword evidence="5" id="KW-0333">Golgi apparatus</keyword>
<dbReference type="EMBL" id="QGNW01001306">
    <property type="protein sequence ID" value="RVW46203.1"/>
    <property type="molecule type" value="Genomic_DNA"/>
</dbReference>
<name>A0A438EEV5_VITVI</name>
<dbReference type="GO" id="GO:0016757">
    <property type="term" value="F:glycosyltransferase activity"/>
    <property type="evidence" value="ECO:0007669"/>
    <property type="project" value="UniProtKB-KW"/>
</dbReference>
<evidence type="ECO:0000256" key="2">
    <source>
        <dbReference type="ARBA" id="ARBA00010271"/>
    </source>
</evidence>
<comment type="caution">
    <text evidence="8">The sequence shown here is derived from an EMBL/GenBank/DDBJ whole genome shotgun (WGS) entry which is preliminary data.</text>
</comment>
<keyword evidence="4" id="KW-0735">Signal-anchor</keyword>
<dbReference type="Pfam" id="PF10354">
    <property type="entry name" value="BMT5-like"/>
    <property type="match status" value="1"/>
</dbReference>
<evidence type="ECO:0000256" key="3">
    <source>
        <dbReference type="ARBA" id="ARBA00022676"/>
    </source>
</evidence>
<dbReference type="Pfam" id="PF03016">
    <property type="entry name" value="Exostosin_GT47"/>
    <property type="match status" value="2"/>
</dbReference>
<accession>A0A438EEV5</accession>